<organism evidence="1">
    <name type="scientific">Anguilla anguilla</name>
    <name type="common">European freshwater eel</name>
    <name type="synonym">Muraena anguilla</name>
    <dbReference type="NCBI Taxonomy" id="7936"/>
    <lineage>
        <taxon>Eukaryota</taxon>
        <taxon>Metazoa</taxon>
        <taxon>Chordata</taxon>
        <taxon>Craniata</taxon>
        <taxon>Vertebrata</taxon>
        <taxon>Euteleostomi</taxon>
        <taxon>Actinopterygii</taxon>
        <taxon>Neopterygii</taxon>
        <taxon>Teleostei</taxon>
        <taxon>Anguilliformes</taxon>
        <taxon>Anguillidae</taxon>
        <taxon>Anguilla</taxon>
    </lineage>
</organism>
<protein>
    <submittedName>
        <fullName evidence="1">Uncharacterized protein</fullName>
    </submittedName>
</protein>
<evidence type="ECO:0000313" key="1">
    <source>
        <dbReference type="EMBL" id="JAH84685.1"/>
    </source>
</evidence>
<reference evidence="1" key="1">
    <citation type="submission" date="2014-11" db="EMBL/GenBank/DDBJ databases">
        <authorList>
            <person name="Amaro Gonzalez C."/>
        </authorList>
    </citation>
    <scope>NUCLEOTIDE SEQUENCE</scope>
</reference>
<proteinExistence type="predicted"/>
<dbReference type="AlphaFoldDB" id="A0A0E9W516"/>
<accession>A0A0E9W516</accession>
<name>A0A0E9W516_ANGAN</name>
<sequence>MQLLGSPLTGRTQHLASQCRVAESFSYTYPLSSGVRFVHGTG</sequence>
<reference evidence="1" key="2">
    <citation type="journal article" date="2015" name="Fish Shellfish Immunol.">
        <title>Early steps in the European eel (Anguilla anguilla)-Vibrio vulnificus interaction in the gills: Role of the RtxA13 toxin.</title>
        <authorList>
            <person name="Callol A."/>
            <person name="Pajuelo D."/>
            <person name="Ebbesson L."/>
            <person name="Teles M."/>
            <person name="MacKenzie S."/>
            <person name="Amaro C."/>
        </authorList>
    </citation>
    <scope>NUCLEOTIDE SEQUENCE</scope>
</reference>
<dbReference type="EMBL" id="GBXM01023892">
    <property type="protein sequence ID" value="JAH84685.1"/>
    <property type="molecule type" value="Transcribed_RNA"/>
</dbReference>